<sequence length="100" mass="11726">MENQTLSIHRLVQAVQKDRMDHETRRHWAERVVRATDAAFPDHPQDVATWPQCLRYLDQVQACYTLIEDYAFLFSEAAAVLHRTGLYFLHHAFYALAEPL</sequence>
<dbReference type="EMBL" id="CP035758">
    <property type="protein sequence ID" value="QBD77213.1"/>
    <property type="molecule type" value="Genomic_DNA"/>
</dbReference>
<dbReference type="AlphaFoldDB" id="A0A4P6JPR0"/>
<proteinExistence type="predicted"/>
<dbReference type="RefSeq" id="WP_129888276.1">
    <property type="nucleotide sequence ID" value="NZ_CP035758.1"/>
</dbReference>
<organism evidence="1 2">
    <name type="scientific">Ktedonosporobacter rubrisoli</name>
    <dbReference type="NCBI Taxonomy" id="2509675"/>
    <lineage>
        <taxon>Bacteria</taxon>
        <taxon>Bacillati</taxon>
        <taxon>Chloroflexota</taxon>
        <taxon>Ktedonobacteria</taxon>
        <taxon>Ktedonobacterales</taxon>
        <taxon>Ktedonosporobacteraceae</taxon>
        <taxon>Ktedonosporobacter</taxon>
    </lineage>
</organism>
<keyword evidence="2" id="KW-1185">Reference proteome</keyword>
<evidence type="ECO:0000313" key="1">
    <source>
        <dbReference type="EMBL" id="QBD77213.1"/>
    </source>
</evidence>
<dbReference type="OrthoDB" id="172002at2"/>
<dbReference type="KEGG" id="kbs:EPA93_14895"/>
<gene>
    <name evidence="1" type="ORF">EPA93_14895</name>
</gene>
<evidence type="ECO:0000313" key="2">
    <source>
        <dbReference type="Proteomes" id="UP000290365"/>
    </source>
</evidence>
<name>A0A4P6JPR0_KTERU</name>
<dbReference type="Proteomes" id="UP000290365">
    <property type="component" value="Chromosome"/>
</dbReference>
<protein>
    <submittedName>
        <fullName evidence="1">Uncharacterized protein</fullName>
    </submittedName>
</protein>
<accession>A0A4P6JPR0</accession>
<reference evidence="1 2" key="1">
    <citation type="submission" date="2019-01" db="EMBL/GenBank/DDBJ databases">
        <title>Ktedonosporobacter rubrisoli SCAWS-G2.</title>
        <authorList>
            <person name="Huang Y."/>
            <person name="Yan B."/>
        </authorList>
    </citation>
    <scope>NUCLEOTIDE SEQUENCE [LARGE SCALE GENOMIC DNA]</scope>
    <source>
        <strain evidence="1 2">SCAWS-G2</strain>
    </source>
</reference>